<dbReference type="CDD" id="cd12913">
    <property type="entry name" value="PDC1_MCP_like"/>
    <property type="match status" value="1"/>
</dbReference>
<dbReference type="RefSeq" id="WP_085255661.1">
    <property type="nucleotide sequence ID" value="NZ_AP022573.1"/>
</dbReference>
<dbReference type="Proteomes" id="UP000193387">
    <property type="component" value="Unassembled WGS sequence"/>
</dbReference>
<organism evidence="1 2">
    <name type="scientific">Mycobacterium saskatchewanense</name>
    <dbReference type="NCBI Taxonomy" id="220927"/>
    <lineage>
        <taxon>Bacteria</taxon>
        <taxon>Bacillati</taxon>
        <taxon>Actinomycetota</taxon>
        <taxon>Actinomycetes</taxon>
        <taxon>Mycobacteriales</taxon>
        <taxon>Mycobacteriaceae</taxon>
        <taxon>Mycobacterium</taxon>
        <taxon>Mycobacterium simiae complex</taxon>
    </lineage>
</organism>
<evidence type="ECO:0000313" key="1">
    <source>
        <dbReference type="EMBL" id="ORW71889.1"/>
    </source>
</evidence>
<proteinExistence type="predicted"/>
<dbReference type="Gene3D" id="3.30.450.20">
    <property type="entry name" value="PAS domain"/>
    <property type="match status" value="1"/>
</dbReference>
<name>A0AAJ3NPY1_9MYCO</name>
<gene>
    <name evidence="1" type="ORF">AWC23_12480</name>
</gene>
<accession>A0AAJ3NPY1</accession>
<dbReference type="EMBL" id="LQPR01000027">
    <property type="protein sequence ID" value="ORW71889.1"/>
    <property type="molecule type" value="Genomic_DNA"/>
</dbReference>
<protein>
    <recommendedName>
        <fullName evidence="3">Cache domain-containing protein</fullName>
    </recommendedName>
</protein>
<evidence type="ECO:0008006" key="3">
    <source>
        <dbReference type="Google" id="ProtNLM"/>
    </source>
</evidence>
<sequence>MTATRQQLDAVLDGLARLAGEAFSAADRIQAAVGAQLGDGLRPTRDDLALVEPVATEVLTAAESNIEGVGFVVAAGLMPEARLWLEWFVRDRHGRASRLEVHPDPLDTGLQDYEQLPWYAVPRTSRARHVTGPYLDSLCSEDYMLTFTQPMTVNGTFLGVSGADITVRAAERTLLPILRSIASPVAVVNSQGRTLISNTGALLCGELVGRPVDELSALSLPGIPLHVVALDERR</sequence>
<dbReference type="AlphaFoldDB" id="A0AAJ3NPY1"/>
<dbReference type="Pfam" id="PF22673">
    <property type="entry name" value="MCP-like_PDC_1"/>
    <property type="match status" value="1"/>
</dbReference>
<comment type="caution">
    <text evidence="1">The sequence shown here is derived from an EMBL/GenBank/DDBJ whole genome shotgun (WGS) entry which is preliminary data.</text>
</comment>
<reference evidence="1 2" key="1">
    <citation type="submission" date="2016-01" db="EMBL/GenBank/DDBJ databases">
        <title>The new phylogeny of the genus Mycobacterium.</title>
        <authorList>
            <person name="Tarcisio F."/>
            <person name="Conor M."/>
            <person name="Antonella G."/>
            <person name="Elisabetta G."/>
            <person name="Giulia F.S."/>
            <person name="Sara T."/>
            <person name="Anna F."/>
            <person name="Clotilde B."/>
            <person name="Roberto B."/>
            <person name="Veronica D.S."/>
            <person name="Fabio R."/>
            <person name="Monica P."/>
            <person name="Olivier J."/>
            <person name="Enrico T."/>
            <person name="Nicola S."/>
        </authorList>
    </citation>
    <scope>NUCLEOTIDE SEQUENCE [LARGE SCALE GENOMIC DNA]</scope>
    <source>
        <strain evidence="1 2">DSM 44616</strain>
    </source>
</reference>
<keyword evidence="2" id="KW-1185">Reference proteome</keyword>
<evidence type="ECO:0000313" key="2">
    <source>
        <dbReference type="Proteomes" id="UP000193387"/>
    </source>
</evidence>